<dbReference type="EMBL" id="BAAANV010000053">
    <property type="protein sequence ID" value="GAA1550785.1"/>
    <property type="molecule type" value="Genomic_DNA"/>
</dbReference>
<dbReference type="InterPro" id="IPR001387">
    <property type="entry name" value="Cro/C1-type_HTH"/>
</dbReference>
<dbReference type="Pfam" id="PF01381">
    <property type="entry name" value="HTH_3"/>
    <property type="match status" value="1"/>
</dbReference>
<evidence type="ECO:0000313" key="2">
    <source>
        <dbReference type="EMBL" id="GAA1550785.1"/>
    </source>
</evidence>
<gene>
    <name evidence="2" type="ORF">GCM10009762_24830</name>
</gene>
<reference evidence="2 3" key="1">
    <citation type="journal article" date="2019" name="Int. J. Syst. Evol. Microbiol.">
        <title>The Global Catalogue of Microorganisms (GCM) 10K type strain sequencing project: providing services to taxonomists for standard genome sequencing and annotation.</title>
        <authorList>
            <consortium name="The Broad Institute Genomics Platform"/>
            <consortium name="The Broad Institute Genome Sequencing Center for Infectious Disease"/>
            <person name="Wu L."/>
            <person name="Ma J."/>
        </authorList>
    </citation>
    <scope>NUCLEOTIDE SEQUENCE [LARGE SCALE GENOMIC DNA]</scope>
    <source>
        <strain evidence="2 3">JCM 14588</strain>
    </source>
</reference>
<keyword evidence="3" id="KW-1185">Reference proteome</keyword>
<comment type="caution">
    <text evidence="2">The sequence shown here is derived from an EMBL/GenBank/DDBJ whole genome shotgun (WGS) entry which is preliminary data.</text>
</comment>
<evidence type="ECO:0000313" key="3">
    <source>
        <dbReference type="Proteomes" id="UP001501288"/>
    </source>
</evidence>
<dbReference type="PROSITE" id="PS50943">
    <property type="entry name" value="HTH_CROC1"/>
    <property type="match status" value="1"/>
</dbReference>
<accession>A0ABN2C265</accession>
<dbReference type="SMART" id="SM00530">
    <property type="entry name" value="HTH_XRE"/>
    <property type="match status" value="1"/>
</dbReference>
<dbReference type="SUPFAM" id="SSF47413">
    <property type="entry name" value="lambda repressor-like DNA-binding domains"/>
    <property type="match status" value="1"/>
</dbReference>
<dbReference type="Proteomes" id="UP001501288">
    <property type="component" value="Unassembled WGS sequence"/>
</dbReference>
<proteinExistence type="predicted"/>
<dbReference type="Gene3D" id="1.10.260.40">
    <property type="entry name" value="lambda repressor-like DNA-binding domains"/>
    <property type="match status" value="1"/>
</dbReference>
<organism evidence="2 3">
    <name type="scientific">Dermacoccus barathri</name>
    <dbReference type="NCBI Taxonomy" id="322601"/>
    <lineage>
        <taxon>Bacteria</taxon>
        <taxon>Bacillati</taxon>
        <taxon>Actinomycetota</taxon>
        <taxon>Actinomycetes</taxon>
        <taxon>Micrococcales</taxon>
        <taxon>Dermacoccaceae</taxon>
        <taxon>Dermacoccus</taxon>
    </lineage>
</organism>
<sequence length="79" mass="8479">MCAADFSPPPPADLRAFGVAVARRRRELGMTIEQLAEAAGVTRQTVGNIENGHKAPRLDTAHVIAHALRIPLSDLVKVL</sequence>
<evidence type="ECO:0000259" key="1">
    <source>
        <dbReference type="PROSITE" id="PS50943"/>
    </source>
</evidence>
<dbReference type="CDD" id="cd00093">
    <property type="entry name" value="HTH_XRE"/>
    <property type="match status" value="1"/>
</dbReference>
<name>A0ABN2C265_9MICO</name>
<dbReference type="InterPro" id="IPR010982">
    <property type="entry name" value="Lambda_DNA-bd_dom_sf"/>
</dbReference>
<feature type="domain" description="HTH cro/C1-type" evidence="1">
    <location>
        <begin position="21"/>
        <end position="75"/>
    </location>
</feature>
<protein>
    <recommendedName>
        <fullName evidence="1">HTH cro/C1-type domain-containing protein</fullName>
    </recommendedName>
</protein>
<dbReference type="RefSeq" id="WP_346030786.1">
    <property type="nucleotide sequence ID" value="NZ_BAAANV010000053.1"/>
</dbReference>